<sequence length="48" mass="5556">MALIGINLLCSELQWWNRLTDISLRMGDGLWCRPIPGWCDPVVTRLLE</sequence>
<name>A0A7S6RCJ3_9CYAN</name>
<reference evidence="2" key="1">
    <citation type="submission" date="2020-10" db="EMBL/GenBank/DDBJ databases">
        <title>Genome-based taxonomic classification of the species Anabaenopsis elenkinii.</title>
        <authorList>
            <person name="Delbaje E."/>
            <person name="Andreote A.P.D."/>
            <person name="Pellegrinetti T.A."/>
            <person name="Cruz R.B."/>
            <person name="Branco L.H.Z."/>
            <person name="Fiore M.F."/>
        </authorList>
    </citation>
    <scope>NUCLEOTIDE SEQUENCE [LARGE SCALE GENOMIC DNA]</scope>
    <source>
        <strain evidence="2">CCIBt3563</strain>
    </source>
</reference>
<keyword evidence="2" id="KW-1185">Reference proteome</keyword>
<evidence type="ECO:0000313" key="1">
    <source>
        <dbReference type="EMBL" id="QOV22448.1"/>
    </source>
</evidence>
<organism evidence="1 2">
    <name type="scientific">Anabaenopsis elenkinii CCIBt3563</name>
    <dbReference type="NCBI Taxonomy" id="2779889"/>
    <lineage>
        <taxon>Bacteria</taxon>
        <taxon>Bacillati</taxon>
        <taxon>Cyanobacteriota</taxon>
        <taxon>Cyanophyceae</taxon>
        <taxon>Nostocales</taxon>
        <taxon>Nodulariaceae</taxon>
        <taxon>Anabaenopsis</taxon>
    </lineage>
</organism>
<proteinExistence type="predicted"/>
<dbReference type="EMBL" id="CP063311">
    <property type="protein sequence ID" value="QOV22448.1"/>
    <property type="molecule type" value="Genomic_DNA"/>
</dbReference>
<dbReference type="AlphaFoldDB" id="A0A7S6RCJ3"/>
<dbReference type="Proteomes" id="UP000593846">
    <property type="component" value="Chromosome"/>
</dbReference>
<dbReference type="KEGG" id="aee:IM676_17540"/>
<gene>
    <name evidence="1" type="ORF">IM676_17540</name>
</gene>
<evidence type="ECO:0000313" key="2">
    <source>
        <dbReference type="Proteomes" id="UP000593846"/>
    </source>
</evidence>
<protein>
    <submittedName>
        <fullName evidence="1">Uncharacterized protein</fullName>
    </submittedName>
</protein>
<accession>A0A7S6RCJ3</accession>